<dbReference type="KEGG" id="blac:94343901"/>
<dbReference type="OrthoDB" id="6143068at2759"/>
<reference evidence="2 3" key="1">
    <citation type="journal article" date="2021" name="Genome Biol.">
        <title>AFLAP: assembly-free linkage analysis pipeline using k-mers from genome sequencing data.</title>
        <authorList>
            <person name="Fletcher K."/>
            <person name="Zhang L."/>
            <person name="Gil J."/>
            <person name="Han R."/>
            <person name="Cavanaugh K."/>
            <person name="Michelmore R."/>
        </authorList>
    </citation>
    <scope>NUCLEOTIDE SEQUENCE [LARGE SCALE GENOMIC DNA]</scope>
    <source>
        <strain evidence="2 3">SF5</strain>
    </source>
</reference>
<dbReference type="AlphaFoldDB" id="A0A976IHQ1"/>
<feature type="transmembrane region" description="Helical" evidence="1">
    <location>
        <begin position="944"/>
        <end position="968"/>
    </location>
</feature>
<organism evidence="2 3">
    <name type="scientific">Bremia lactucae</name>
    <name type="common">Lettuce downy mildew</name>
    <dbReference type="NCBI Taxonomy" id="4779"/>
    <lineage>
        <taxon>Eukaryota</taxon>
        <taxon>Sar</taxon>
        <taxon>Stramenopiles</taxon>
        <taxon>Oomycota</taxon>
        <taxon>Peronosporomycetes</taxon>
        <taxon>Peronosporales</taxon>
        <taxon>Peronosporaceae</taxon>
        <taxon>Bremia</taxon>
    </lineage>
</organism>
<dbReference type="Gene3D" id="3.60.10.10">
    <property type="entry name" value="Endonuclease/exonuclease/phosphatase"/>
    <property type="match status" value="1"/>
</dbReference>
<dbReference type="InterPro" id="IPR036691">
    <property type="entry name" value="Endo/exonu/phosph_ase_sf"/>
</dbReference>
<name>A0A976IHQ1_BRELC</name>
<dbReference type="SUPFAM" id="SSF56219">
    <property type="entry name" value="DNase I-like"/>
    <property type="match status" value="1"/>
</dbReference>
<dbReference type="EMBL" id="SHOA02000037">
    <property type="protein sequence ID" value="TDH72015.1"/>
    <property type="molecule type" value="Genomic_DNA"/>
</dbReference>
<dbReference type="PANTHER" id="PTHR33116">
    <property type="entry name" value="REVERSE TRANSCRIPTASE ZINC-BINDING DOMAIN-CONTAINING PROTEIN-RELATED-RELATED"/>
    <property type="match status" value="1"/>
</dbReference>
<comment type="caution">
    <text evidence="2">The sequence shown here is derived from an EMBL/GenBank/DDBJ whole genome shotgun (WGS) entry which is preliminary data.</text>
</comment>
<keyword evidence="1" id="KW-1133">Transmembrane helix</keyword>
<sequence>MVAIQETKFNKKDSLQTSDHFIHVADSGARCFWSDTTSPVFNERHGVGLILSSASPFGEVEDLTALVYKDQLRNRYLLLKTSLGTSTVFLHVIYAPDEPPRRGDFFRALPVGFNWNGAEGENDSKHIVLGDFNVTMDNFLDQASPSQLHPGAGREEMCDWLDALGLLDAWRFVNPDTRDYTSPTRKNRLDYCFLTANLLEVHLASINHVRDQKWHNEDHIPVAFRLQAKILPNLKRAPWRCPPWLLRDFEVVQYLRESVEHLASRLRLFQGSNPGCLLDEHKRADCIYLRRRWLELRCADSRDMALRVLAVNDALDLYNTTLTDCDKSALEQAQADLKAFRATIHDRNTASKFAADLHLSERSSRHFFRAPQQDCLRSPITEFQDDDGSVTEDPIKIGDGHRKFWGGLFQSTSPDLQHLRNASYQPIHVDYAQDFLTLVQDYAAASGLRLNVHKTSIMPFTRQIDRAKLDRLRLTTSLKVLTPTETVVLLGVLQGASVTAKQRFSDTISKLRARCAIWKYRARTLRGKVVLLQNIILPIMWYTASVTCVPASVLQTVEIIIRNFVHSKDTNSVNAAVGKFDKAWIYASVATGGLGLTPTKIFVQAMHLKTLRDALAAIYASNQSPRWVTPALHLFTKAMSSLGAGFDILYAPIKGHQWTDLPDFWRSTLRIWATQHMIHESTVWKRYSQVMPIWYNRYFTFGKAGTPLAEVSKSTIGSLKALGVNRLQDFLEFHGGFATKELLYTLLPSSVFARPASRTRLVNDTLARLNLITPPIGPIYGPFRPPAIECATHAWAFGDQLVINMTNRDFVQLLLKARSCKTIPDLRLDHLQLSGVVPPADTWKFELRFDRHVLPVCSDLKFRLQHNALGFRYKFRWRTEVATSTTCVHGCSAIEDARHLFWTCNVAEHQWGIFLLPFKEFVIGNIDWKMIVFPGLIKLTPTTLLLYGAYAVHATFTIVRCCILRALWLHRNKRLYNPELATAPDFVRHHAWAYMQLHLHQLRKHATSQGITRRIRLIDKVEIGLRNNFSG</sequence>
<evidence type="ECO:0000313" key="2">
    <source>
        <dbReference type="EMBL" id="TDH72015.1"/>
    </source>
</evidence>
<evidence type="ECO:0000256" key="1">
    <source>
        <dbReference type="SAM" id="Phobius"/>
    </source>
</evidence>
<dbReference type="RefSeq" id="XP_067821514.1">
    <property type="nucleotide sequence ID" value="XM_067958230.1"/>
</dbReference>
<accession>A0A976IHQ1</accession>
<evidence type="ECO:0008006" key="4">
    <source>
        <dbReference type="Google" id="ProtNLM"/>
    </source>
</evidence>
<evidence type="ECO:0000313" key="3">
    <source>
        <dbReference type="Proteomes" id="UP000294530"/>
    </source>
</evidence>
<dbReference type="PANTHER" id="PTHR33116:SF78">
    <property type="entry name" value="OS12G0587133 PROTEIN"/>
    <property type="match status" value="1"/>
</dbReference>
<protein>
    <recommendedName>
        <fullName evidence="4">Reverse transcriptase zinc-binding domain-containing protein</fullName>
    </recommendedName>
</protein>
<gene>
    <name evidence="2" type="ORF">CCR75_000122</name>
</gene>
<dbReference type="GeneID" id="94343901"/>
<keyword evidence="1" id="KW-0472">Membrane</keyword>
<keyword evidence="3" id="KW-1185">Reference proteome</keyword>
<proteinExistence type="predicted"/>
<dbReference type="Proteomes" id="UP000294530">
    <property type="component" value="Unassembled WGS sequence"/>
</dbReference>
<keyword evidence="1" id="KW-0812">Transmembrane</keyword>